<name>A0A9E7U6U4_9EURY</name>
<dbReference type="Proteomes" id="UP001057580">
    <property type="component" value="Chromosome"/>
</dbReference>
<accession>A0A9E7U6U4</accession>
<reference evidence="1" key="1">
    <citation type="submission" date="2022-09" db="EMBL/GenBank/DDBJ databases">
        <title>Diverse halophilic archaea isolated from saline environments.</title>
        <authorList>
            <person name="Cui H.-L."/>
        </authorList>
    </citation>
    <scope>NUCLEOTIDE SEQUENCE</scope>
    <source>
        <strain evidence="1">ZS-35-S2</strain>
    </source>
</reference>
<evidence type="ECO:0000313" key="2">
    <source>
        <dbReference type="Proteomes" id="UP001057580"/>
    </source>
</evidence>
<keyword evidence="2" id="KW-1185">Reference proteome</keyword>
<dbReference type="GeneID" id="74942959"/>
<organism evidence="1 2">
    <name type="scientific">Salinirubellus salinus</name>
    <dbReference type="NCBI Taxonomy" id="1364945"/>
    <lineage>
        <taxon>Archaea</taxon>
        <taxon>Methanobacteriati</taxon>
        <taxon>Methanobacteriota</taxon>
        <taxon>Stenosarchaea group</taxon>
        <taxon>Halobacteria</taxon>
        <taxon>Halobacteriales</taxon>
        <taxon>Natronomonadaceae</taxon>
        <taxon>Salinirubellus</taxon>
    </lineage>
</organism>
<dbReference type="AlphaFoldDB" id="A0A9E7U6U4"/>
<evidence type="ECO:0000313" key="1">
    <source>
        <dbReference type="EMBL" id="UWM56805.1"/>
    </source>
</evidence>
<dbReference type="EMBL" id="CP104003">
    <property type="protein sequence ID" value="UWM56805.1"/>
    <property type="molecule type" value="Genomic_DNA"/>
</dbReference>
<proteinExistence type="predicted"/>
<dbReference type="RefSeq" id="WP_260643919.1">
    <property type="nucleotide sequence ID" value="NZ_CP104003.1"/>
</dbReference>
<dbReference type="KEGG" id="ssai:N0B31_11015"/>
<sequence length="192" mass="19712">MALQPSRRTVVLVLVTAALTLAVAGSVNALPGFSDHTGPAELDVTEFERTGTGCGVVGSTVPDSLYERHGSIRVADTDAALSVRVERVSPPGADLSRFRVHVESVHEGPVESTCEHPAVGYRVALDPSGGSPAGLLPDAHGVQVLYVENGEFAGCSAAFTGIDPASTNGCGESFGEEPRTWANATVTATPTA</sequence>
<protein>
    <submittedName>
        <fullName evidence="1">Uncharacterized protein</fullName>
    </submittedName>
</protein>
<gene>
    <name evidence="1" type="ORF">N0B31_11015</name>
</gene>